<reference evidence="1" key="1">
    <citation type="submission" date="2021-06" db="EMBL/GenBank/DDBJ databases">
        <title>Halomicroarcula sp. F24A a new haloarchaeum isolated from saline soil.</title>
        <authorList>
            <person name="Duran-Viseras A."/>
            <person name="Sanchez-Porro C."/>
            <person name="Ventosa A."/>
        </authorList>
    </citation>
    <scope>NUCLEOTIDE SEQUENCE</scope>
    <source>
        <strain evidence="1">F24A</strain>
    </source>
</reference>
<dbReference type="AlphaFoldDB" id="A0A8J7YKR8"/>
<dbReference type="InterPro" id="IPR055741">
    <property type="entry name" value="DUF7317"/>
</dbReference>
<comment type="caution">
    <text evidence="1">The sequence shown here is derived from an EMBL/GenBank/DDBJ whole genome shotgun (WGS) entry which is preliminary data.</text>
</comment>
<name>A0A8J7YKR8_9EURY</name>
<dbReference type="RefSeq" id="WP_220589321.1">
    <property type="nucleotide sequence ID" value="NZ_RKLQ01000002.1"/>
</dbReference>
<keyword evidence="2" id="KW-1185">Reference proteome</keyword>
<evidence type="ECO:0000313" key="2">
    <source>
        <dbReference type="Proteomes" id="UP000783863"/>
    </source>
</evidence>
<evidence type="ECO:0000313" key="1">
    <source>
        <dbReference type="EMBL" id="MBX0305131.1"/>
    </source>
</evidence>
<accession>A0A8J7YKR8</accession>
<dbReference type="Pfam" id="PF24001">
    <property type="entry name" value="DUF7317"/>
    <property type="match status" value="1"/>
</dbReference>
<gene>
    <name evidence="1" type="ORF">EGD98_15790</name>
</gene>
<dbReference type="Proteomes" id="UP000783863">
    <property type="component" value="Unassembled WGS sequence"/>
</dbReference>
<protein>
    <submittedName>
        <fullName evidence="1">Uncharacterized protein</fullName>
    </submittedName>
</protein>
<organism evidence="1 2">
    <name type="scientific">Haloarcula salinisoli</name>
    <dbReference type="NCBI Taxonomy" id="2487746"/>
    <lineage>
        <taxon>Archaea</taxon>
        <taxon>Methanobacteriati</taxon>
        <taxon>Methanobacteriota</taxon>
        <taxon>Stenosarchaea group</taxon>
        <taxon>Halobacteria</taxon>
        <taxon>Halobacteriales</taxon>
        <taxon>Haloarculaceae</taxon>
        <taxon>Haloarcula</taxon>
    </lineage>
</organism>
<dbReference type="EMBL" id="RKLQ01000002">
    <property type="protein sequence ID" value="MBX0305131.1"/>
    <property type="molecule type" value="Genomic_DNA"/>
</dbReference>
<proteinExistence type="predicted"/>
<sequence length="58" mass="6061">MSYTSLTTALTLYYGGTLGLEQAAAYGGVGTGKLASELRSRGFEVREEDGDVLVEAAN</sequence>